<dbReference type="EMBL" id="JAAKZV010000090">
    <property type="protein sequence ID" value="NGN66274.1"/>
    <property type="molecule type" value="Genomic_DNA"/>
</dbReference>
<feature type="chain" id="PRO_5026210294" description="Ig-like domain repeat protein" evidence="1">
    <location>
        <begin position="33"/>
        <end position="446"/>
    </location>
</feature>
<dbReference type="SUPFAM" id="SSF50974">
    <property type="entry name" value="Nitrous oxide reductase, N-terminal domain"/>
    <property type="match status" value="1"/>
</dbReference>
<dbReference type="Gene3D" id="2.60.40.10">
    <property type="entry name" value="Immunoglobulins"/>
    <property type="match status" value="1"/>
</dbReference>
<evidence type="ECO:0008006" key="4">
    <source>
        <dbReference type="Google" id="ProtNLM"/>
    </source>
</evidence>
<dbReference type="AlphaFoldDB" id="A0A6G4U289"/>
<dbReference type="InterPro" id="IPR051200">
    <property type="entry name" value="Host-pathogen_enzymatic-act"/>
</dbReference>
<dbReference type="Proteomes" id="UP000481583">
    <property type="component" value="Unassembled WGS sequence"/>
</dbReference>
<evidence type="ECO:0000256" key="1">
    <source>
        <dbReference type="SAM" id="SignalP"/>
    </source>
</evidence>
<dbReference type="PANTHER" id="PTHR47197">
    <property type="entry name" value="PROTEIN NIRF"/>
    <property type="match status" value="1"/>
</dbReference>
<keyword evidence="1" id="KW-0732">Signal</keyword>
<reference evidence="2 3" key="1">
    <citation type="submission" date="2020-02" db="EMBL/GenBank/DDBJ databases">
        <title>Whole-genome analyses of novel actinobacteria.</title>
        <authorList>
            <person name="Sahin N."/>
        </authorList>
    </citation>
    <scope>NUCLEOTIDE SEQUENCE [LARGE SCALE GENOMIC DNA]</scope>
    <source>
        <strain evidence="2 3">A7024</strain>
    </source>
</reference>
<dbReference type="InterPro" id="IPR013783">
    <property type="entry name" value="Ig-like_fold"/>
</dbReference>
<dbReference type="InterPro" id="IPR015943">
    <property type="entry name" value="WD40/YVTN_repeat-like_dom_sf"/>
</dbReference>
<evidence type="ECO:0000313" key="2">
    <source>
        <dbReference type="EMBL" id="NGN66274.1"/>
    </source>
</evidence>
<name>A0A6G4U289_9ACTN</name>
<evidence type="ECO:0000313" key="3">
    <source>
        <dbReference type="Proteomes" id="UP000481583"/>
    </source>
</evidence>
<comment type="caution">
    <text evidence="2">The sequence shown here is derived from an EMBL/GenBank/DDBJ whole genome shotgun (WGS) entry which is preliminary data.</text>
</comment>
<dbReference type="Gene3D" id="2.130.10.10">
    <property type="entry name" value="YVTN repeat-like/Quinoprotein amine dehydrogenase"/>
    <property type="match status" value="1"/>
</dbReference>
<dbReference type="InterPro" id="IPR011045">
    <property type="entry name" value="N2O_reductase_N"/>
</dbReference>
<dbReference type="GO" id="GO:0005975">
    <property type="term" value="P:carbohydrate metabolic process"/>
    <property type="evidence" value="ECO:0007669"/>
    <property type="project" value="UniProtKB-ARBA"/>
</dbReference>
<dbReference type="PANTHER" id="PTHR47197:SF3">
    <property type="entry name" value="DIHYDRO-HEME D1 DEHYDROGENASE"/>
    <property type="match status" value="1"/>
</dbReference>
<protein>
    <recommendedName>
        <fullName evidence="4">Ig-like domain repeat protein</fullName>
    </recommendedName>
</protein>
<sequence length="446" mass="45037">MHKHRRAAGTMLATALLALPALSLGTATPAAAADTTTPLGLASYADFAVDDAHRQVFISDPEGGTVVVTDYAGQVVKRITGTSGARGLAVSADSGEVYVALTGASAIAEIDTASLTETRRYDTGTGIQPRHLAAGADGTVWMGYDRDGSFGGLGSLTPGTDPAVSLDLTSFWYSAPLLATSKAAPDVLIASNTDLSPATLGSYDVSSGKPVEQALVTNPGDGGCSDNNDLALTPDGQHVVTACGSPYKHQVLRTSDLSFSDAYPTGAYPGSAAVSGSGTVAAGLSSSGSIQIYREGADTALRTYGVGSGNHSLARAGLAWAPEGGTLFAVTVGIYGENPLLHVLQDADKAPSELTLQAPATAPAGNRLTVTGTLTSAEALASGTEVKVERTDANGTKTLGSYPVAADGTFKFTDRPRTAGTVTYTVTYAGDATHLGATATATVQVS</sequence>
<keyword evidence="3" id="KW-1185">Reference proteome</keyword>
<organism evidence="2 3">
    <name type="scientific">Streptomyces coryli</name>
    <dbReference type="NCBI Taxonomy" id="1128680"/>
    <lineage>
        <taxon>Bacteria</taxon>
        <taxon>Bacillati</taxon>
        <taxon>Actinomycetota</taxon>
        <taxon>Actinomycetes</taxon>
        <taxon>Kitasatosporales</taxon>
        <taxon>Streptomycetaceae</taxon>
        <taxon>Streptomyces</taxon>
    </lineage>
</organism>
<gene>
    <name evidence="2" type="ORF">G5C51_20530</name>
</gene>
<accession>A0A6G4U289</accession>
<feature type="signal peptide" evidence="1">
    <location>
        <begin position="1"/>
        <end position="32"/>
    </location>
</feature>
<proteinExistence type="predicted"/>
<dbReference type="RefSeq" id="WP_165239503.1">
    <property type="nucleotide sequence ID" value="NZ_JAAKZV010000090.1"/>
</dbReference>